<dbReference type="Gene3D" id="3.10.20.90">
    <property type="entry name" value="Phosphatidylinositol 3-kinase Catalytic Subunit, Chain A, domain 1"/>
    <property type="match status" value="1"/>
</dbReference>
<organism evidence="4">
    <name type="scientific">Hymenolepis diminuta</name>
    <name type="common">Rat tapeworm</name>
    <dbReference type="NCBI Taxonomy" id="6216"/>
    <lineage>
        <taxon>Eukaryota</taxon>
        <taxon>Metazoa</taxon>
        <taxon>Spiralia</taxon>
        <taxon>Lophotrochozoa</taxon>
        <taxon>Platyhelminthes</taxon>
        <taxon>Cestoda</taxon>
        <taxon>Eucestoda</taxon>
        <taxon>Cyclophyllidea</taxon>
        <taxon>Hymenolepididae</taxon>
        <taxon>Hymenolepis</taxon>
    </lineage>
</organism>
<reference evidence="4" key="1">
    <citation type="submission" date="2016-04" db="UniProtKB">
        <authorList>
            <consortium name="WormBaseParasite"/>
        </authorList>
    </citation>
    <scope>IDENTIFICATION</scope>
</reference>
<dbReference type="OrthoDB" id="10500912at2759"/>
<reference evidence="2 3" key="2">
    <citation type="submission" date="2018-11" db="EMBL/GenBank/DDBJ databases">
        <authorList>
            <consortium name="Pathogen Informatics"/>
        </authorList>
    </citation>
    <scope>NUCLEOTIDE SEQUENCE [LARGE SCALE GENOMIC DNA]</scope>
</reference>
<protein>
    <submittedName>
        <fullName evidence="4">Ras-associating domain-containing protein</fullName>
    </submittedName>
</protein>
<dbReference type="Pfam" id="PF00788">
    <property type="entry name" value="RA"/>
    <property type="match status" value="1"/>
</dbReference>
<gene>
    <name evidence="2" type="ORF">HDID_LOCUS3277</name>
</gene>
<dbReference type="SUPFAM" id="SSF54236">
    <property type="entry name" value="Ubiquitin-like"/>
    <property type="match status" value="1"/>
</dbReference>
<proteinExistence type="predicted"/>
<dbReference type="EMBL" id="UYSG01000960">
    <property type="protein sequence ID" value="VDL29834.1"/>
    <property type="molecule type" value="Genomic_DNA"/>
</dbReference>
<name>A0A0R3SER5_HYMDI</name>
<accession>A0A0R3SER5</accession>
<evidence type="ECO:0000259" key="1">
    <source>
        <dbReference type="PROSITE" id="PS50200"/>
    </source>
</evidence>
<dbReference type="WBParaSite" id="HDID_0000327901-mRNA-1">
    <property type="protein sequence ID" value="HDID_0000327901-mRNA-1"/>
    <property type="gene ID" value="HDID_0000327901"/>
</dbReference>
<dbReference type="PROSITE" id="PS50200">
    <property type="entry name" value="RA"/>
    <property type="match status" value="1"/>
</dbReference>
<dbReference type="GO" id="GO:0007165">
    <property type="term" value="P:signal transduction"/>
    <property type="evidence" value="ECO:0007669"/>
    <property type="project" value="InterPro"/>
</dbReference>
<sequence length="167" mass="19315">MYNTSSLRSRSNKRRRLFSLKRRGNSLSISAIDDFPYSVSKWGSQASLYSTRPVLCFKEVPLEYGIALTLKLTLNTKKKMGNEEQRDETGKGMLNVAGSIIKLKRFTIMKVHNADRTYKSILLNDDMRVGQICEIMLDKNHRRDSIVHWQIFEEPGDFPGFGKLFEF</sequence>
<dbReference type="AlphaFoldDB" id="A0A0R3SER5"/>
<dbReference type="Proteomes" id="UP000274504">
    <property type="component" value="Unassembled WGS sequence"/>
</dbReference>
<feature type="domain" description="Ras-associating" evidence="1">
    <location>
        <begin position="105"/>
        <end position="167"/>
    </location>
</feature>
<evidence type="ECO:0000313" key="3">
    <source>
        <dbReference type="Proteomes" id="UP000274504"/>
    </source>
</evidence>
<evidence type="ECO:0000313" key="4">
    <source>
        <dbReference type="WBParaSite" id="HDID_0000327901-mRNA-1"/>
    </source>
</evidence>
<evidence type="ECO:0000313" key="2">
    <source>
        <dbReference type="EMBL" id="VDL29834.1"/>
    </source>
</evidence>
<dbReference type="STRING" id="6216.A0A0R3SER5"/>
<dbReference type="InterPro" id="IPR000159">
    <property type="entry name" value="RA_dom"/>
</dbReference>
<dbReference type="InterPro" id="IPR029071">
    <property type="entry name" value="Ubiquitin-like_domsf"/>
</dbReference>